<keyword evidence="3" id="KW-1185">Reference proteome</keyword>
<dbReference type="AlphaFoldDB" id="A0A1G6VIV7"/>
<dbReference type="CDD" id="cd11347">
    <property type="entry name" value="AmyAc_1"/>
    <property type="match status" value="1"/>
</dbReference>
<dbReference type="Proteomes" id="UP000198546">
    <property type="component" value="Chromosome i"/>
</dbReference>
<proteinExistence type="predicted"/>
<dbReference type="Pfam" id="PF00128">
    <property type="entry name" value="Alpha-amylase"/>
    <property type="match status" value="1"/>
</dbReference>
<dbReference type="PANTHER" id="PTHR47786:SF2">
    <property type="entry name" value="GLYCOSYL HYDROLASE FAMILY 13 CATALYTIC DOMAIN-CONTAINING PROTEIN"/>
    <property type="match status" value="1"/>
</dbReference>
<protein>
    <submittedName>
        <fullName evidence="2">Alpha amylase, catalytic domain</fullName>
    </submittedName>
</protein>
<gene>
    <name evidence="2" type="ORF">SAMN04489747_1169</name>
</gene>
<reference evidence="2 3" key="1">
    <citation type="submission" date="2016-10" db="EMBL/GenBank/DDBJ databases">
        <authorList>
            <person name="de Groot N.N."/>
        </authorList>
    </citation>
    <scope>NUCLEOTIDE SEQUENCE [LARGE SCALE GENOMIC DNA]</scope>
    <source>
        <strain evidence="2 3">MON 2.2</strain>
    </source>
</reference>
<dbReference type="RefSeq" id="WP_090591483.1">
    <property type="nucleotide sequence ID" value="NZ_LT629688.1"/>
</dbReference>
<name>A0A1G6VIV7_9ACTN</name>
<dbReference type="GO" id="GO:0005975">
    <property type="term" value="P:carbohydrate metabolic process"/>
    <property type="evidence" value="ECO:0007669"/>
    <property type="project" value="InterPro"/>
</dbReference>
<evidence type="ECO:0000313" key="3">
    <source>
        <dbReference type="Proteomes" id="UP000198546"/>
    </source>
</evidence>
<evidence type="ECO:0000313" key="2">
    <source>
        <dbReference type="EMBL" id="SDD53489.1"/>
    </source>
</evidence>
<organism evidence="2 3">
    <name type="scientific">Auraticoccus monumenti</name>
    <dbReference type="NCBI Taxonomy" id="675864"/>
    <lineage>
        <taxon>Bacteria</taxon>
        <taxon>Bacillati</taxon>
        <taxon>Actinomycetota</taxon>
        <taxon>Actinomycetes</taxon>
        <taxon>Propionibacteriales</taxon>
        <taxon>Propionibacteriaceae</taxon>
        <taxon>Auraticoccus</taxon>
    </lineage>
</organism>
<accession>A0A1G6VIV7</accession>
<dbReference type="OrthoDB" id="9802433at2"/>
<sequence>MSADAGAAADRLNPLLYQVNTRVLLHELGLDLGRAVTLDDVPDAFLDDIATRGFDWVWMLGVWQTGPAGRAVSATEPGWLAGYREVLPDFTPEDVVGSPFAVVDYAVHTDLGGDAALARLRTRLAGRGLRLLLDFVPNHTAPDHPWLEDAPHRYVVGSEADLTAQPQNWFRVGERVVAHGRDPYFDGWPDTAQLNYRHPDLRAAMTAELEGVADRCDGVRCDMAMLLEPEVFAATWGDRSLPPDGATPVDTAFWPGAIAAVRRRHPGFLLMAEVYWDMEWQLQQHGFDLTYDKRLYDRLRSGEASAVRGHLMADPDFQHRSARFLENHDEPRAAAILPDLLQHEAAAVVTFLGTGLRFLHEGQLEGRRVKAPLHLRRRPVEEPDPAVRDLYERLLAVLADPVLRTGHWQLLDTAPAWPGNPTSDAYVVTGWSTAPGLPLRWLVAVNLSAEQAQTRVVLRGLLPDAGTLRLTDRLHPGTVYDRDGADLAADGLFLDLPASGCNVFAVSPVEEPT</sequence>
<dbReference type="EMBL" id="LT629688">
    <property type="protein sequence ID" value="SDD53489.1"/>
    <property type="molecule type" value="Genomic_DNA"/>
</dbReference>
<dbReference type="SUPFAM" id="SSF51445">
    <property type="entry name" value="(Trans)glycosidases"/>
    <property type="match status" value="1"/>
</dbReference>
<dbReference type="Gene3D" id="3.20.20.80">
    <property type="entry name" value="Glycosidases"/>
    <property type="match status" value="1"/>
</dbReference>
<evidence type="ECO:0000259" key="1">
    <source>
        <dbReference type="SMART" id="SM00642"/>
    </source>
</evidence>
<dbReference type="SMART" id="SM00642">
    <property type="entry name" value="Aamy"/>
    <property type="match status" value="1"/>
</dbReference>
<dbReference type="InterPro" id="IPR017853">
    <property type="entry name" value="GH"/>
</dbReference>
<dbReference type="InterPro" id="IPR006047">
    <property type="entry name" value="GH13_cat_dom"/>
</dbReference>
<dbReference type="STRING" id="675864.SAMN04489747_1169"/>
<feature type="domain" description="Glycosyl hydrolase family 13 catalytic" evidence="1">
    <location>
        <begin position="48"/>
        <end position="376"/>
    </location>
</feature>
<dbReference type="PANTHER" id="PTHR47786">
    <property type="entry name" value="ALPHA-1,4-GLUCAN:MALTOSE-1-PHOSPHATE MALTOSYLTRANSFERASE"/>
    <property type="match status" value="1"/>
</dbReference>